<feature type="domain" description="RAP" evidence="1">
    <location>
        <begin position="514"/>
        <end position="572"/>
    </location>
</feature>
<name>A0AAD8PEK7_BABGI</name>
<reference evidence="2" key="1">
    <citation type="submission" date="2023-08" db="EMBL/GenBank/DDBJ databases">
        <title>Draft sequence of the Babesia gibsoni genome.</title>
        <authorList>
            <person name="Yamagishi J.Y."/>
            <person name="Xuan X.X."/>
        </authorList>
    </citation>
    <scope>NUCLEOTIDE SEQUENCE</scope>
    <source>
        <strain evidence="2">Azabu</strain>
    </source>
</reference>
<keyword evidence="3" id="KW-1185">Reference proteome</keyword>
<dbReference type="PROSITE" id="PS51286">
    <property type="entry name" value="RAP"/>
    <property type="match status" value="1"/>
</dbReference>
<comment type="caution">
    <text evidence="2">The sequence shown here is derived from an EMBL/GenBank/DDBJ whole genome shotgun (WGS) entry which is preliminary data.</text>
</comment>
<dbReference type="AlphaFoldDB" id="A0AAD8PEK7"/>
<accession>A0AAD8PEK7</accession>
<dbReference type="EMBL" id="JAVEPI010000002">
    <property type="protein sequence ID" value="KAK1443933.1"/>
    <property type="molecule type" value="Genomic_DNA"/>
</dbReference>
<protein>
    <recommendedName>
        <fullName evidence="1">RAP domain-containing protein</fullName>
    </recommendedName>
</protein>
<gene>
    <name evidence="2" type="ORF">BgAZ_208090</name>
</gene>
<dbReference type="InterPro" id="IPR013584">
    <property type="entry name" value="RAP"/>
</dbReference>
<dbReference type="Pfam" id="PF08373">
    <property type="entry name" value="RAP"/>
    <property type="match status" value="1"/>
</dbReference>
<proteinExistence type="predicted"/>
<sequence length="584" mass="67068">MLLTRVFRNINLPGIGQLRALIQAGCSDSESLLSLFQKFHAQLTPREAISAIALFNKVLSHSDATSVDSSQLLVIKRIVTSDIKGRLYALTDPVELCDVFIGLINSGVSCKALIADFTSRLERLLPSLHGESLSHICNSVVYLHKNGYRVIPLCHKLFSHLASRSAIADYTFDNYVALVRCMHSLMVRNPTLEAIIGKGIIHTIESNEEIPQDYINILLDSYTDELYDSRRVRHLLVDESLKNNVVTLDVVEKCLNCGIFPAKNIDKIDEEVINKYPHASVETRIRILRGYGKLRYKSSEVLDMLVQSIRDEINTIKTTTQTAELLYSLYLLNYKEEIIINHAANIIKDAEEHSFLSLKELCKFLVSFCYFTFKDATVYEKLLKESMRLVCSIRPTETCRLQMISMHIMGKMQHVFQNINTPIREFLSEVLSKETKEPMTLNSSELQDEVGKTATFLSYSYHKEVQIGPYLVDFIKPMTEGGIEEMRHRDTRYHRFRHISDERYLATALRGCAHILLTDDSYKFYRNTIERTAESQFHLSTLKGIGYSCVIIPHWEWKEQDGWHNKRAYLKNVVEKHNKSLLAK</sequence>
<evidence type="ECO:0000313" key="2">
    <source>
        <dbReference type="EMBL" id="KAK1443933.1"/>
    </source>
</evidence>
<evidence type="ECO:0000313" key="3">
    <source>
        <dbReference type="Proteomes" id="UP001230268"/>
    </source>
</evidence>
<dbReference type="Proteomes" id="UP001230268">
    <property type="component" value="Unassembled WGS sequence"/>
</dbReference>
<organism evidence="2 3">
    <name type="scientific">Babesia gibsoni</name>
    <dbReference type="NCBI Taxonomy" id="33632"/>
    <lineage>
        <taxon>Eukaryota</taxon>
        <taxon>Sar</taxon>
        <taxon>Alveolata</taxon>
        <taxon>Apicomplexa</taxon>
        <taxon>Aconoidasida</taxon>
        <taxon>Piroplasmida</taxon>
        <taxon>Babesiidae</taxon>
        <taxon>Babesia</taxon>
    </lineage>
</organism>
<evidence type="ECO:0000259" key="1">
    <source>
        <dbReference type="PROSITE" id="PS51286"/>
    </source>
</evidence>